<name>A0ABU9EAU9_9BACT</name>
<dbReference type="InterPro" id="IPR008972">
    <property type="entry name" value="Cupredoxin"/>
</dbReference>
<keyword evidence="8" id="KW-1185">Reference proteome</keyword>
<accession>A0ABU9EAU9</accession>
<dbReference type="PROSITE" id="PS51257">
    <property type="entry name" value="PROKAR_LIPOPROTEIN"/>
    <property type="match status" value="1"/>
</dbReference>
<dbReference type="Pfam" id="PF13473">
    <property type="entry name" value="Cupredoxin_1"/>
    <property type="match status" value="1"/>
</dbReference>
<sequence length="122" mass="13275">MSRPAARTMWRLAAFAPLLAACAGGDRPPPRHHTVEIRDMAFHPAELRVAPGDTVTWTNRDFVPHTATAPDSAWTSPPLAKGESWQMVVRAPGRGTYICAYHPTMRATLVALATPPVPEIDP</sequence>
<dbReference type="InterPro" id="IPR028096">
    <property type="entry name" value="EfeO_Cupredoxin"/>
</dbReference>
<keyword evidence="5" id="KW-0732">Signal</keyword>
<organism evidence="7 8">
    <name type="scientific">Gaopeijia maritima</name>
    <dbReference type="NCBI Taxonomy" id="3119007"/>
    <lineage>
        <taxon>Bacteria</taxon>
        <taxon>Pseudomonadati</taxon>
        <taxon>Gemmatimonadota</taxon>
        <taxon>Longimicrobiia</taxon>
        <taxon>Gaopeijiales</taxon>
        <taxon>Gaopeijiaceae</taxon>
        <taxon>Gaopeijia</taxon>
    </lineage>
</organism>
<gene>
    <name evidence="7" type="ORF">WI372_09585</name>
</gene>
<dbReference type="InterPro" id="IPR052721">
    <property type="entry name" value="ET_Amicyanin"/>
</dbReference>
<dbReference type="PRINTS" id="PR00155">
    <property type="entry name" value="AMICYANIN"/>
</dbReference>
<keyword evidence="3" id="KW-0574">Periplasm</keyword>
<reference evidence="7 8" key="1">
    <citation type="submission" date="2024-02" db="EMBL/GenBank/DDBJ databases">
        <title>A novel Gemmatimonadota bacterium.</title>
        <authorList>
            <person name="Du Z.-J."/>
            <person name="Ye Y.-Q."/>
        </authorList>
    </citation>
    <scope>NUCLEOTIDE SEQUENCE [LARGE SCALE GENOMIC DNA]</scope>
    <source>
        <strain evidence="7 8">DH-20</strain>
    </source>
</reference>
<comment type="subcellular location">
    <subcellularLocation>
        <location evidence="1">Periplasm</location>
    </subcellularLocation>
</comment>
<evidence type="ECO:0000256" key="2">
    <source>
        <dbReference type="ARBA" id="ARBA00022448"/>
    </source>
</evidence>
<evidence type="ECO:0000313" key="8">
    <source>
        <dbReference type="Proteomes" id="UP001484239"/>
    </source>
</evidence>
<proteinExistence type="predicted"/>
<comment type="caution">
    <text evidence="7">The sequence shown here is derived from an EMBL/GenBank/DDBJ whole genome shotgun (WGS) entry which is preliminary data.</text>
</comment>
<dbReference type="PANTHER" id="PTHR36507:SF1">
    <property type="entry name" value="BLL1555 PROTEIN"/>
    <property type="match status" value="1"/>
</dbReference>
<dbReference type="EMBL" id="JBBHLI010000004">
    <property type="protein sequence ID" value="MEK9501229.1"/>
    <property type="molecule type" value="Genomic_DNA"/>
</dbReference>
<dbReference type="Proteomes" id="UP001484239">
    <property type="component" value="Unassembled WGS sequence"/>
</dbReference>
<evidence type="ECO:0000256" key="3">
    <source>
        <dbReference type="ARBA" id="ARBA00022764"/>
    </source>
</evidence>
<dbReference type="Gene3D" id="2.60.40.420">
    <property type="entry name" value="Cupredoxins - blue copper proteins"/>
    <property type="match status" value="1"/>
</dbReference>
<dbReference type="CDD" id="cd13921">
    <property type="entry name" value="Amicyanin"/>
    <property type="match status" value="1"/>
</dbReference>
<dbReference type="SUPFAM" id="SSF49503">
    <property type="entry name" value="Cupredoxins"/>
    <property type="match status" value="1"/>
</dbReference>
<feature type="domain" description="EfeO-type cupredoxin-like" evidence="6">
    <location>
        <begin position="18"/>
        <end position="111"/>
    </location>
</feature>
<evidence type="ECO:0000256" key="4">
    <source>
        <dbReference type="ARBA" id="ARBA00022982"/>
    </source>
</evidence>
<protein>
    <submittedName>
        <fullName evidence="7">Cupredoxin family copper-binding protein</fullName>
    </submittedName>
</protein>
<evidence type="ECO:0000313" key="7">
    <source>
        <dbReference type="EMBL" id="MEK9501229.1"/>
    </source>
</evidence>
<evidence type="ECO:0000259" key="6">
    <source>
        <dbReference type="Pfam" id="PF13473"/>
    </source>
</evidence>
<dbReference type="PANTHER" id="PTHR36507">
    <property type="entry name" value="BLL1555 PROTEIN"/>
    <property type="match status" value="1"/>
</dbReference>
<evidence type="ECO:0000256" key="5">
    <source>
        <dbReference type="SAM" id="SignalP"/>
    </source>
</evidence>
<dbReference type="RefSeq" id="WP_405277389.1">
    <property type="nucleotide sequence ID" value="NZ_JBBHLI010000004.1"/>
</dbReference>
<keyword evidence="2" id="KW-0813">Transport</keyword>
<dbReference type="InterPro" id="IPR002386">
    <property type="entry name" value="Amicyanin/Pseudoazurin"/>
</dbReference>
<feature type="chain" id="PRO_5045492666" evidence="5">
    <location>
        <begin position="21"/>
        <end position="122"/>
    </location>
</feature>
<evidence type="ECO:0000256" key="1">
    <source>
        <dbReference type="ARBA" id="ARBA00004418"/>
    </source>
</evidence>
<keyword evidence="4" id="KW-0249">Electron transport</keyword>
<dbReference type="InterPro" id="IPR035668">
    <property type="entry name" value="Amicyanin"/>
</dbReference>
<feature type="signal peptide" evidence="5">
    <location>
        <begin position="1"/>
        <end position="20"/>
    </location>
</feature>